<evidence type="ECO:0000313" key="10">
    <source>
        <dbReference type="Proteomes" id="UP000759131"/>
    </source>
</evidence>
<dbReference type="PIRSF" id="PIRSF016104">
    <property type="entry name" value="GPI2"/>
    <property type="match status" value="1"/>
</dbReference>
<dbReference type="EMBL" id="OC855332">
    <property type="protein sequence ID" value="CAD7621790.1"/>
    <property type="molecule type" value="Genomic_DNA"/>
</dbReference>
<evidence type="ECO:0000256" key="5">
    <source>
        <dbReference type="ARBA" id="ARBA00022692"/>
    </source>
</evidence>
<sequence>MTITRTTKSGKTDHKETIEWKKVLYERQGVKDHYVPPSFLKDLRKNVNLQKYELKDCILSSTALTQEICSIVIFIVVFLYLDSGRPQLSIAICISIAVITLFLYSTLIFVSPSNDVINELKSAAIFLISGLAVSPILKTLTETISTDTIYAMVTVMMLVHLTFYDYGAKAAIVSTPVALNAAIFGGVCLASRLSTTYDAFALLIFASDIFVLSAILRRRVQTENWKICLTVFYWSTSFTLLSIACPLIYLLLFIVLLVCINFICPLGFYRCQKYKEYVS</sequence>
<feature type="transmembrane region" description="Helical" evidence="8">
    <location>
        <begin position="197"/>
        <end position="216"/>
    </location>
</feature>
<evidence type="ECO:0008006" key="11">
    <source>
        <dbReference type="Google" id="ProtNLM"/>
    </source>
</evidence>
<organism evidence="9">
    <name type="scientific">Medioppia subpectinata</name>
    <dbReference type="NCBI Taxonomy" id="1979941"/>
    <lineage>
        <taxon>Eukaryota</taxon>
        <taxon>Metazoa</taxon>
        <taxon>Ecdysozoa</taxon>
        <taxon>Arthropoda</taxon>
        <taxon>Chelicerata</taxon>
        <taxon>Arachnida</taxon>
        <taxon>Acari</taxon>
        <taxon>Acariformes</taxon>
        <taxon>Sarcoptiformes</taxon>
        <taxon>Oribatida</taxon>
        <taxon>Brachypylina</taxon>
        <taxon>Oppioidea</taxon>
        <taxon>Oppiidae</taxon>
        <taxon>Medioppia</taxon>
    </lineage>
</organism>
<name>A0A7R9PVV9_9ACAR</name>
<dbReference type="AlphaFoldDB" id="A0A7R9PVV9"/>
<comment type="subcellular location">
    <subcellularLocation>
        <location evidence="1">Membrane</location>
        <topology evidence="1">Multi-pass membrane protein</topology>
    </subcellularLocation>
</comment>
<evidence type="ECO:0000256" key="7">
    <source>
        <dbReference type="ARBA" id="ARBA00023136"/>
    </source>
</evidence>
<dbReference type="GO" id="GO:0000506">
    <property type="term" value="C:glycosylphosphatidylinositol-N-acetylglucosaminyltransferase (GPI-GnT) complex"/>
    <property type="evidence" value="ECO:0007669"/>
    <property type="project" value="TreeGrafter"/>
</dbReference>
<feature type="transmembrane region" description="Helical" evidence="8">
    <location>
        <begin position="170"/>
        <end position="190"/>
    </location>
</feature>
<evidence type="ECO:0000256" key="1">
    <source>
        <dbReference type="ARBA" id="ARBA00004141"/>
    </source>
</evidence>
<evidence type="ECO:0000256" key="8">
    <source>
        <dbReference type="SAM" id="Phobius"/>
    </source>
</evidence>
<gene>
    <name evidence="9" type="ORF">OSB1V03_LOCUS2260</name>
</gene>
<feature type="transmembrane region" description="Helical" evidence="8">
    <location>
        <begin position="236"/>
        <end position="269"/>
    </location>
</feature>
<keyword evidence="4" id="KW-0337">GPI-anchor biosynthesis</keyword>
<comment type="similarity">
    <text evidence="3">Belongs to the PIGC family.</text>
</comment>
<dbReference type="OrthoDB" id="196709at2759"/>
<evidence type="ECO:0000256" key="4">
    <source>
        <dbReference type="ARBA" id="ARBA00022502"/>
    </source>
</evidence>
<evidence type="ECO:0000313" key="9">
    <source>
        <dbReference type="EMBL" id="CAD7621790.1"/>
    </source>
</evidence>
<keyword evidence="6 8" id="KW-1133">Transmembrane helix</keyword>
<feature type="transmembrane region" description="Helical" evidence="8">
    <location>
        <begin position="88"/>
        <end position="110"/>
    </location>
</feature>
<keyword evidence="5 8" id="KW-0812">Transmembrane</keyword>
<dbReference type="PANTHER" id="PTHR12982:SF0">
    <property type="entry name" value="PHOSPHATIDYLINOSITOL N-ACETYLGLUCOSAMINYLTRANSFERASE SUBUNIT C"/>
    <property type="match status" value="1"/>
</dbReference>
<feature type="transmembrane region" description="Helical" evidence="8">
    <location>
        <begin position="58"/>
        <end position="81"/>
    </location>
</feature>
<dbReference type="PANTHER" id="PTHR12982">
    <property type="entry name" value="PHOSPHATIDYLINOSITOL GLYCAN, CLASS C"/>
    <property type="match status" value="1"/>
</dbReference>
<dbReference type="Pfam" id="PF06432">
    <property type="entry name" value="GPI2"/>
    <property type="match status" value="1"/>
</dbReference>
<accession>A0A7R9PVV9</accession>
<evidence type="ECO:0000256" key="6">
    <source>
        <dbReference type="ARBA" id="ARBA00022989"/>
    </source>
</evidence>
<feature type="transmembrane region" description="Helical" evidence="8">
    <location>
        <begin position="122"/>
        <end position="141"/>
    </location>
</feature>
<evidence type="ECO:0000256" key="2">
    <source>
        <dbReference type="ARBA" id="ARBA00004687"/>
    </source>
</evidence>
<keyword evidence="10" id="KW-1185">Reference proteome</keyword>
<comment type="pathway">
    <text evidence="2">Glycolipid biosynthesis; glycosylphosphatidylinositol-anchor biosynthesis.</text>
</comment>
<reference evidence="9" key="1">
    <citation type="submission" date="2020-11" db="EMBL/GenBank/DDBJ databases">
        <authorList>
            <person name="Tran Van P."/>
        </authorList>
    </citation>
    <scope>NUCLEOTIDE SEQUENCE</scope>
</reference>
<dbReference type="Proteomes" id="UP000759131">
    <property type="component" value="Unassembled WGS sequence"/>
</dbReference>
<dbReference type="GO" id="GO:0006506">
    <property type="term" value="P:GPI anchor biosynthetic process"/>
    <property type="evidence" value="ECO:0007669"/>
    <property type="project" value="UniProtKB-UniPathway"/>
</dbReference>
<evidence type="ECO:0000256" key="3">
    <source>
        <dbReference type="ARBA" id="ARBA00008321"/>
    </source>
</evidence>
<proteinExistence type="inferred from homology"/>
<protein>
    <recommendedName>
        <fullName evidence="11">Phosphatidylinositol N-acetylglucosaminyltransferase subunit C</fullName>
    </recommendedName>
</protein>
<dbReference type="InterPro" id="IPR009450">
    <property type="entry name" value="Plno_GlcNAc_GPI2"/>
</dbReference>
<dbReference type="UniPathway" id="UPA00196"/>
<dbReference type="EMBL" id="CAJPIZ010000757">
    <property type="protein sequence ID" value="CAG2102220.1"/>
    <property type="molecule type" value="Genomic_DNA"/>
</dbReference>
<keyword evidence="7 8" id="KW-0472">Membrane</keyword>